<dbReference type="InterPro" id="IPR000515">
    <property type="entry name" value="MetI-like"/>
</dbReference>
<keyword evidence="10" id="KW-1185">Reference proteome</keyword>
<feature type="transmembrane region" description="Helical" evidence="7">
    <location>
        <begin position="200"/>
        <end position="225"/>
    </location>
</feature>
<dbReference type="EMBL" id="AP027742">
    <property type="protein sequence ID" value="BDZ75864.1"/>
    <property type="molecule type" value="Genomic_DNA"/>
</dbReference>
<reference evidence="10" key="1">
    <citation type="journal article" date="2023" name="Int. J. Syst. Evol. Microbiol.">
        <title>Claveliimonas bilis gen. nov., sp. nov., deoxycholic acid-producing bacteria isolated from human faeces, and reclassification of Sellimonas monacensis Zenner et al. 2021 as Claveliimonas monacensis comb. nov.</title>
        <authorList>
            <person name="Hisatomi A."/>
            <person name="Kastawa N.W.E.P.G."/>
            <person name="Song I."/>
            <person name="Ohkuma M."/>
            <person name="Fukiya S."/>
            <person name="Sakamoto M."/>
        </authorList>
    </citation>
    <scope>NUCLEOTIDE SEQUENCE [LARGE SCALE GENOMIC DNA]</scope>
    <source>
        <strain evidence="10">12BBH14</strain>
    </source>
</reference>
<evidence type="ECO:0000259" key="8">
    <source>
        <dbReference type="PROSITE" id="PS50928"/>
    </source>
</evidence>
<dbReference type="Gene3D" id="1.10.3720.10">
    <property type="entry name" value="MetI-like"/>
    <property type="match status" value="1"/>
</dbReference>
<feature type="domain" description="ABC transmembrane type-1" evidence="8">
    <location>
        <begin position="88"/>
        <end position="279"/>
    </location>
</feature>
<dbReference type="Proteomes" id="UP001305815">
    <property type="component" value="Chromosome"/>
</dbReference>
<dbReference type="Pfam" id="PF00528">
    <property type="entry name" value="BPD_transp_1"/>
    <property type="match status" value="1"/>
</dbReference>
<evidence type="ECO:0000256" key="6">
    <source>
        <dbReference type="ARBA" id="ARBA00023136"/>
    </source>
</evidence>
<dbReference type="PANTHER" id="PTHR32243">
    <property type="entry name" value="MALTOSE TRANSPORT SYSTEM PERMEASE-RELATED"/>
    <property type="match status" value="1"/>
</dbReference>
<dbReference type="PANTHER" id="PTHR32243:SF18">
    <property type="entry name" value="INNER MEMBRANE ABC TRANSPORTER PERMEASE PROTEIN YCJP"/>
    <property type="match status" value="1"/>
</dbReference>
<dbReference type="PROSITE" id="PS50928">
    <property type="entry name" value="ABC_TM1"/>
    <property type="match status" value="1"/>
</dbReference>
<feature type="transmembrane region" description="Helical" evidence="7">
    <location>
        <begin position="124"/>
        <end position="147"/>
    </location>
</feature>
<evidence type="ECO:0000313" key="9">
    <source>
        <dbReference type="EMBL" id="BDZ75864.1"/>
    </source>
</evidence>
<proteinExistence type="inferred from homology"/>
<dbReference type="InterPro" id="IPR050901">
    <property type="entry name" value="BP-dep_ABC_trans_perm"/>
</dbReference>
<evidence type="ECO:0000256" key="7">
    <source>
        <dbReference type="RuleBase" id="RU363032"/>
    </source>
</evidence>
<sequence length="294" mass="33168">MKRSLTKRSIRKILLLAGSIMFIVWTLLPLIWMFISSISPTKHLLDLSASWFPEHPDWSRYREIMFSETILNKGTIVSSPAAVFKRALFNSIFVSGVTTVISLAVGSMAAYAFARLRFRFRDKLLLLILFFQLLPTISLLIPLYVIFRKMGIIDNMICLILLYVSFTMTYTIWVMSGYFRSISRDLEAAAMVDGCSRFEAYVRVILPIARPGLTAVGILAFLMAWDEFMYALIFMNSQSNKTITVALSEFTSKFGIDYGMMMAAGCIATVIPVAISIIFQKNITQGLTMGALKE</sequence>
<feature type="transmembrane region" description="Helical" evidence="7">
    <location>
        <begin position="12"/>
        <end position="35"/>
    </location>
</feature>
<feature type="transmembrane region" description="Helical" evidence="7">
    <location>
        <begin position="159"/>
        <end position="179"/>
    </location>
</feature>
<keyword evidence="2 7" id="KW-0813">Transport</keyword>
<keyword evidence="6 7" id="KW-0472">Membrane</keyword>
<evidence type="ECO:0000256" key="5">
    <source>
        <dbReference type="ARBA" id="ARBA00022989"/>
    </source>
</evidence>
<evidence type="ECO:0000256" key="4">
    <source>
        <dbReference type="ARBA" id="ARBA00022692"/>
    </source>
</evidence>
<dbReference type="InterPro" id="IPR035906">
    <property type="entry name" value="MetI-like_sf"/>
</dbReference>
<feature type="transmembrane region" description="Helical" evidence="7">
    <location>
        <begin position="87"/>
        <end position="112"/>
    </location>
</feature>
<feature type="transmembrane region" description="Helical" evidence="7">
    <location>
        <begin position="258"/>
        <end position="279"/>
    </location>
</feature>
<evidence type="ECO:0000256" key="1">
    <source>
        <dbReference type="ARBA" id="ARBA00004651"/>
    </source>
</evidence>
<name>A0ABN6YX11_9FIRM</name>
<protein>
    <submittedName>
        <fullName evidence="9">Binding-protein-dependent transport systems inner membrane component</fullName>
    </submittedName>
</protein>
<gene>
    <name evidence="9" type="ORF">Lac1_00470</name>
</gene>
<comment type="similarity">
    <text evidence="7">Belongs to the binding-protein-dependent transport system permease family.</text>
</comment>
<comment type="subcellular location">
    <subcellularLocation>
        <location evidence="1 7">Cell membrane</location>
        <topology evidence="1 7">Multi-pass membrane protein</topology>
    </subcellularLocation>
</comment>
<accession>A0ABN6YX11</accession>
<evidence type="ECO:0000313" key="10">
    <source>
        <dbReference type="Proteomes" id="UP001305815"/>
    </source>
</evidence>
<keyword evidence="4 7" id="KW-0812">Transmembrane</keyword>
<organism evidence="9 10">
    <name type="scientific">Claveliimonas bilis</name>
    <dbReference type="NCBI Taxonomy" id="3028070"/>
    <lineage>
        <taxon>Bacteria</taxon>
        <taxon>Bacillati</taxon>
        <taxon>Bacillota</taxon>
        <taxon>Clostridia</taxon>
        <taxon>Lachnospirales</taxon>
        <taxon>Lachnospiraceae</taxon>
        <taxon>Claveliimonas</taxon>
    </lineage>
</organism>
<evidence type="ECO:0000256" key="2">
    <source>
        <dbReference type="ARBA" id="ARBA00022448"/>
    </source>
</evidence>
<dbReference type="CDD" id="cd06261">
    <property type="entry name" value="TM_PBP2"/>
    <property type="match status" value="1"/>
</dbReference>
<evidence type="ECO:0000256" key="3">
    <source>
        <dbReference type="ARBA" id="ARBA00022475"/>
    </source>
</evidence>
<keyword evidence="5 7" id="KW-1133">Transmembrane helix</keyword>
<keyword evidence="3" id="KW-1003">Cell membrane</keyword>
<dbReference type="RefSeq" id="WP_316265920.1">
    <property type="nucleotide sequence ID" value="NZ_AP027742.1"/>
</dbReference>
<dbReference type="SUPFAM" id="SSF161098">
    <property type="entry name" value="MetI-like"/>
    <property type="match status" value="1"/>
</dbReference>